<evidence type="ECO:0000256" key="2">
    <source>
        <dbReference type="SAM" id="MobiDB-lite"/>
    </source>
</evidence>
<dbReference type="Pfam" id="PF03109">
    <property type="entry name" value="ABC1"/>
    <property type="match status" value="1"/>
</dbReference>
<dbReference type="RefSeq" id="XP_002184930.1">
    <property type="nucleotide sequence ID" value="XM_002184894.1"/>
</dbReference>
<dbReference type="PANTHER" id="PTHR10566">
    <property type="entry name" value="CHAPERONE-ACTIVITY OF BC1 COMPLEX CABC1 -RELATED"/>
    <property type="match status" value="1"/>
</dbReference>
<keyword evidence="3" id="KW-0732">Signal</keyword>
<dbReference type="InterPro" id="IPR004147">
    <property type="entry name" value="ABC1_dom"/>
</dbReference>
<protein>
    <recommendedName>
        <fullName evidence="4">ABC1 atypical kinase-like domain-containing protein</fullName>
    </recommendedName>
</protein>
<evidence type="ECO:0000313" key="5">
    <source>
        <dbReference type="EMBL" id="EEC43666.1"/>
    </source>
</evidence>
<dbReference type="OrthoDB" id="427480at2759"/>
<sequence length="932" mass="102819">MRRIPTYVLPWLWLCSVLQSPIPTVSFVPPFNHASSSSASSSHLHARYTPPVSQVVMPPPPPPPPPIPEPPQLDGIDRILQNLAQKLDSSLPDWKNLHSPVGKDVQGPLIESVVSIQRQLGQLESDAASQIHLVSIKFQSTVLQQIPQLEPVLQKVTAFLAPLVQDPTTQLIVSALVSYTIVSKLLAMTLPPPPLKPYPSGRYDPVASRAYFDQRLPLVIARSFSILVQSLQFAAALLQDKMQNKLVQNEFQRGEQLAVLLSRLGPTFIKVGQSLSIRTDLLSPAYVRGLASLQDQVPAFDTAIAKQILEVEWQRPVSDVIVGELTSQPIAAASLGQVYKATLKSTGLDVAIKVQRPNINEQIALDMHLLREAAPVLKRLFNLNSDTVGTVDAWGAGFVDELDYIQEARNGAFFSERIRQTPLRDVVLAPAIVEDFTTGSILVTEWIDGERLDKSEKGDVTVLCSIAMNTYLTMLLELGLLHCDPHPGNLLRTPDGKLCVLDWGMVTAIDKDLQLTLIEHMAHLTSADYGEIPRDLLLLGFIPSDKAHLIDDSGVVDVLADIYGAWTKGGGAAAINVNDVVNQLQDLTSKKGNLFQIPPYFAYIAKSFSVLEGIGLSNEPNYSIINECVPYVSKRLLTDKEKMGPALSTFIFGPAKSNADRIVDYRRVEQLVEGFGEYTTSASGSLLGKQNMSNTEILEDVADEVLDLVLTEEETPLQEILLEQLAKIITASSRSIWTQIRERSGYLPSGRTVLGTIVDPFGLFRTSPLVRMNELDERTVETTQKLIALAQKQIQKSDNPAFDLSKLSREEALQFSSILVRKVWVRRGGVVQTSNRFARKLLQLTAEKLEAGERDTRTLPIRTNLTRTEPLIEAEKSFTERSSIELADHHPTPVKAENPRLIAARRRLDTLKAEDGNGVIVTEAAEISNVDI</sequence>
<dbReference type="SUPFAM" id="SSF56112">
    <property type="entry name" value="Protein kinase-like (PK-like)"/>
    <property type="match status" value="1"/>
</dbReference>
<feature type="domain" description="ABC1 atypical kinase-like" evidence="4">
    <location>
        <begin position="293"/>
        <end position="532"/>
    </location>
</feature>
<dbReference type="EMBL" id="CM000628">
    <property type="protein sequence ID" value="EEC43666.1"/>
    <property type="molecule type" value="Genomic_DNA"/>
</dbReference>
<feature type="region of interest" description="Disordered" evidence="2">
    <location>
        <begin position="51"/>
        <end position="70"/>
    </location>
</feature>
<dbReference type="GeneID" id="7198744"/>
<evidence type="ECO:0000259" key="4">
    <source>
        <dbReference type="Pfam" id="PF03109"/>
    </source>
</evidence>
<dbReference type="SMR" id="B7GCR8"/>
<reference evidence="6" key="2">
    <citation type="submission" date="2008-08" db="EMBL/GenBank/DDBJ databases">
        <authorList>
            <consortium name="Diatom Consortium"/>
            <person name="Grigoriev I."/>
            <person name="Grimwood J."/>
            <person name="Kuo A."/>
            <person name="Otillar R.P."/>
            <person name="Salamov A."/>
            <person name="Detter J.C."/>
            <person name="Lindquist E."/>
            <person name="Shapiro H."/>
            <person name="Lucas S."/>
            <person name="Glavina del Rio T."/>
            <person name="Pitluck S."/>
            <person name="Rokhsar D."/>
            <person name="Bowler C."/>
        </authorList>
    </citation>
    <scope>GENOME REANNOTATION</scope>
    <source>
        <strain evidence="6">CCAP 1055/1</strain>
    </source>
</reference>
<dbReference type="Gene3D" id="1.10.510.10">
    <property type="entry name" value="Transferase(Phosphotransferase) domain 1"/>
    <property type="match status" value="1"/>
</dbReference>
<feature type="chain" id="PRO_5002856094" description="ABC1 atypical kinase-like domain-containing protein" evidence="3">
    <location>
        <begin position="27"/>
        <end position="932"/>
    </location>
</feature>
<feature type="signal peptide" evidence="3">
    <location>
        <begin position="1"/>
        <end position="26"/>
    </location>
</feature>
<dbReference type="InParanoid" id="B7GCR8"/>
<evidence type="ECO:0000256" key="3">
    <source>
        <dbReference type="SAM" id="SignalP"/>
    </source>
</evidence>
<comment type="similarity">
    <text evidence="1">Belongs to the protein kinase superfamily. ADCK protein kinase family.</text>
</comment>
<dbReference type="CDD" id="cd05121">
    <property type="entry name" value="ABC1_ADCK3-like"/>
    <property type="match status" value="1"/>
</dbReference>
<gene>
    <name evidence="5" type="ORF">PHATRDRAFT_50052</name>
</gene>
<dbReference type="PANTHER" id="PTHR10566:SF118">
    <property type="entry name" value="PROTEIN KINASE DOMAIN-CONTAINING PROTEIN"/>
    <property type="match status" value="1"/>
</dbReference>
<accession>B7GCR8</accession>
<name>B7GCR8_PHATC</name>
<dbReference type="eggNOG" id="KOG1235">
    <property type="taxonomic scope" value="Eukaryota"/>
</dbReference>
<reference evidence="5 6" key="1">
    <citation type="journal article" date="2008" name="Nature">
        <title>The Phaeodactylum genome reveals the evolutionary history of diatom genomes.</title>
        <authorList>
            <person name="Bowler C."/>
            <person name="Allen A.E."/>
            <person name="Badger J.H."/>
            <person name="Grimwood J."/>
            <person name="Jabbari K."/>
            <person name="Kuo A."/>
            <person name="Maheswari U."/>
            <person name="Martens C."/>
            <person name="Maumus F."/>
            <person name="Otillar R.P."/>
            <person name="Rayko E."/>
            <person name="Salamov A."/>
            <person name="Vandepoele K."/>
            <person name="Beszteri B."/>
            <person name="Gruber A."/>
            <person name="Heijde M."/>
            <person name="Katinka M."/>
            <person name="Mock T."/>
            <person name="Valentin K."/>
            <person name="Verret F."/>
            <person name="Berges J.A."/>
            <person name="Brownlee C."/>
            <person name="Cadoret J.P."/>
            <person name="Chiovitti A."/>
            <person name="Choi C.J."/>
            <person name="Coesel S."/>
            <person name="De Martino A."/>
            <person name="Detter J.C."/>
            <person name="Durkin C."/>
            <person name="Falciatore A."/>
            <person name="Fournet J."/>
            <person name="Haruta M."/>
            <person name="Huysman M.J."/>
            <person name="Jenkins B.D."/>
            <person name="Jiroutova K."/>
            <person name="Jorgensen R.E."/>
            <person name="Joubert Y."/>
            <person name="Kaplan A."/>
            <person name="Kroger N."/>
            <person name="Kroth P.G."/>
            <person name="La Roche J."/>
            <person name="Lindquist E."/>
            <person name="Lommer M."/>
            <person name="Martin-Jezequel V."/>
            <person name="Lopez P.J."/>
            <person name="Lucas S."/>
            <person name="Mangogna M."/>
            <person name="McGinnis K."/>
            <person name="Medlin L.K."/>
            <person name="Montsant A."/>
            <person name="Oudot-Le Secq M.P."/>
            <person name="Napoli C."/>
            <person name="Obornik M."/>
            <person name="Parker M.S."/>
            <person name="Petit J.L."/>
            <person name="Porcel B.M."/>
            <person name="Poulsen N."/>
            <person name="Robison M."/>
            <person name="Rychlewski L."/>
            <person name="Rynearson T.A."/>
            <person name="Schmutz J."/>
            <person name="Shapiro H."/>
            <person name="Siaut M."/>
            <person name="Stanley M."/>
            <person name="Sussman M.R."/>
            <person name="Taylor A.R."/>
            <person name="Vardi A."/>
            <person name="von Dassow P."/>
            <person name="Vyverman W."/>
            <person name="Willis A."/>
            <person name="Wyrwicz L.S."/>
            <person name="Rokhsar D.S."/>
            <person name="Weissenbach J."/>
            <person name="Armbrust E.V."/>
            <person name="Green B.R."/>
            <person name="Van de Peer Y."/>
            <person name="Grigoriev I.V."/>
        </authorList>
    </citation>
    <scope>NUCLEOTIDE SEQUENCE [LARGE SCALE GENOMIC DNA]</scope>
    <source>
        <strain evidence="5 6">CCAP 1055/1</strain>
    </source>
</reference>
<evidence type="ECO:0000313" key="6">
    <source>
        <dbReference type="Proteomes" id="UP000000759"/>
    </source>
</evidence>
<dbReference type="Proteomes" id="UP000000759">
    <property type="component" value="Chromosome 26"/>
</dbReference>
<dbReference type="AlphaFoldDB" id="B7GCR8"/>
<feature type="compositionally biased region" description="Pro residues" evidence="2">
    <location>
        <begin position="57"/>
        <end position="70"/>
    </location>
</feature>
<dbReference type="HOGENOM" id="CLU_314112_0_0_1"/>
<dbReference type="PaxDb" id="2850-Phatr50052"/>
<proteinExistence type="inferred from homology"/>
<dbReference type="InterPro" id="IPR011009">
    <property type="entry name" value="Kinase-like_dom_sf"/>
</dbReference>
<evidence type="ECO:0000256" key="1">
    <source>
        <dbReference type="ARBA" id="ARBA00009670"/>
    </source>
</evidence>
<dbReference type="InterPro" id="IPR050154">
    <property type="entry name" value="UbiB_kinase"/>
</dbReference>
<dbReference type="KEGG" id="pti:PHATRDRAFT_50052"/>
<organism evidence="5 6">
    <name type="scientific">Phaeodactylum tricornutum (strain CCAP 1055/1)</name>
    <dbReference type="NCBI Taxonomy" id="556484"/>
    <lineage>
        <taxon>Eukaryota</taxon>
        <taxon>Sar</taxon>
        <taxon>Stramenopiles</taxon>
        <taxon>Ochrophyta</taxon>
        <taxon>Bacillariophyta</taxon>
        <taxon>Bacillariophyceae</taxon>
        <taxon>Bacillariophycidae</taxon>
        <taxon>Naviculales</taxon>
        <taxon>Phaeodactylaceae</taxon>
        <taxon>Phaeodactylum</taxon>
    </lineage>
</organism>
<keyword evidence="6" id="KW-1185">Reference proteome</keyword>